<dbReference type="InterPro" id="IPR013507">
    <property type="entry name" value="DNA_mismatch_S5_2-like"/>
</dbReference>
<dbReference type="InterPro" id="IPR014762">
    <property type="entry name" value="DNA_mismatch_repair_CS"/>
</dbReference>
<dbReference type="GO" id="GO:0030983">
    <property type="term" value="F:mismatched DNA binding"/>
    <property type="evidence" value="ECO:0007669"/>
    <property type="project" value="InterPro"/>
</dbReference>
<dbReference type="PATRIC" id="fig|796940.3.peg.1816"/>
<dbReference type="GO" id="GO:0005524">
    <property type="term" value="F:ATP binding"/>
    <property type="evidence" value="ECO:0007669"/>
    <property type="project" value="InterPro"/>
</dbReference>
<dbReference type="SUPFAM" id="SSF118116">
    <property type="entry name" value="DNA mismatch repair protein MutL"/>
    <property type="match status" value="1"/>
</dbReference>
<dbReference type="STRING" id="796937.HMPREF9630_00365"/>
<dbReference type="PANTHER" id="PTHR10073">
    <property type="entry name" value="DNA MISMATCH REPAIR PROTEIN MLH, PMS, MUTL"/>
    <property type="match status" value="1"/>
</dbReference>
<proteinExistence type="inferred from homology"/>
<dbReference type="SMART" id="SM00853">
    <property type="entry name" value="MutL_C"/>
    <property type="match status" value="1"/>
</dbReference>
<dbReference type="FunFam" id="3.30.565.10:FF:000003">
    <property type="entry name" value="DNA mismatch repair endonuclease MutL"/>
    <property type="match status" value="1"/>
</dbReference>
<dbReference type="PROSITE" id="PS00058">
    <property type="entry name" value="DNA_MISMATCH_REPAIR_1"/>
    <property type="match status" value="1"/>
</dbReference>
<dbReference type="Pfam" id="PF08676">
    <property type="entry name" value="MutL_C"/>
    <property type="match status" value="1"/>
</dbReference>
<accession>G9XEV9</accession>
<feature type="domain" description="MutL C-terminal dimerisation" evidence="5">
    <location>
        <begin position="513"/>
        <end position="653"/>
    </location>
</feature>
<organism evidence="7 8">
    <name type="scientific">Peptoanaerobacter stomatis</name>
    <dbReference type="NCBI Taxonomy" id="796937"/>
    <lineage>
        <taxon>Bacteria</taxon>
        <taxon>Bacillati</taxon>
        <taxon>Bacillota</taxon>
        <taxon>Clostridia</taxon>
        <taxon>Peptostreptococcales</taxon>
        <taxon>Filifactoraceae</taxon>
        <taxon>Peptoanaerobacter</taxon>
    </lineage>
</organism>
<evidence type="ECO:0000256" key="3">
    <source>
        <dbReference type="ARBA" id="ARBA00023204"/>
    </source>
</evidence>
<evidence type="ECO:0000259" key="6">
    <source>
        <dbReference type="SMART" id="SM01340"/>
    </source>
</evidence>
<dbReference type="GO" id="GO:0032300">
    <property type="term" value="C:mismatch repair complex"/>
    <property type="evidence" value="ECO:0007669"/>
    <property type="project" value="InterPro"/>
</dbReference>
<dbReference type="InterPro" id="IPR038973">
    <property type="entry name" value="MutL/Mlh/Pms-like"/>
</dbReference>
<dbReference type="SMART" id="SM01340">
    <property type="entry name" value="DNA_mis_repair"/>
    <property type="match status" value="1"/>
</dbReference>
<dbReference type="InterPro" id="IPR020667">
    <property type="entry name" value="DNA_mismatch_repair_MutL"/>
</dbReference>
<dbReference type="RefSeq" id="WP_009528741.1">
    <property type="nucleotide sequence ID" value="NZ_JH414598.1"/>
</dbReference>
<gene>
    <name evidence="4" type="primary">mutL</name>
    <name evidence="7" type="ORF">HMPREF9628_00537</name>
</gene>
<dbReference type="HOGENOM" id="CLU_004131_4_1_9"/>
<dbReference type="GO" id="GO:0016887">
    <property type="term" value="F:ATP hydrolysis activity"/>
    <property type="evidence" value="ECO:0007669"/>
    <property type="project" value="InterPro"/>
</dbReference>
<evidence type="ECO:0000256" key="4">
    <source>
        <dbReference type="HAMAP-Rule" id="MF_00149"/>
    </source>
</evidence>
<evidence type="ECO:0000259" key="5">
    <source>
        <dbReference type="SMART" id="SM00853"/>
    </source>
</evidence>
<comment type="function">
    <text evidence="4">This protein is involved in the repair of mismatches in DNA. It is required for dam-dependent methyl-directed DNA mismatch repair. May act as a 'molecular matchmaker', a protein that promotes the formation of a stable complex between two or more DNA-binding proteins in an ATP-dependent manner without itself being part of a final effector complex.</text>
</comment>
<evidence type="ECO:0000313" key="8">
    <source>
        <dbReference type="Proteomes" id="UP000003379"/>
    </source>
</evidence>
<comment type="similarity">
    <text evidence="1 4">Belongs to the DNA mismatch repair MutL/HexB family.</text>
</comment>
<dbReference type="Gene3D" id="3.30.1370.100">
    <property type="entry name" value="MutL, C-terminal domain, regulatory subdomain"/>
    <property type="match status" value="1"/>
</dbReference>
<evidence type="ECO:0000313" key="7">
    <source>
        <dbReference type="EMBL" id="EHL17939.1"/>
    </source>
</evidence>
<dbReference type="InterPro" id="IPR042121">
    <property type="entry name" value="MutL_C_regsub"/>
</dbReference>
<dbReference type="InterPro" id="IPR042120">
    <property type="entry name" value="MutL_C_dimsub"/>
</dbReference>
<dbReference type="InterPro" id="IPR036890">
    <property type="entry name" value="HATPase_C_sf"/>
</dbReference>
<dbReference type="Pfam" id="PF01119">
    <property type="entry name" value="DNA_mis_repair"/>
    <property type="match status" value="1"/>
</dbReference>
<comment type="caution">
    <text evidence="7">The sequence shown here is derived from an EMBL/GenBank/DDBJ whole genome shotgun (WGS) entry which is preliminary data.</text>
</comment>
<dbReference type="InterPro" id="IPR014790">
    <property type="entry name" value="MutL_C"/>
</dbReference>
<dbReference type="EMBL" id="AFZG01000052">
    <property type="protein sequence ID" value="EHL17939.1"/>
    <property type="molecule type" value="Genomic_DNA"/>
</dbReference>
<dbReference type="Proteomes" id="UP000003379">
    <property type="component" value="Unassembled WGS sequence"/>
</dbReference>
<evidence type="ECO:0000256" key="2">
    <source>
        <dbReference type="ARBA" id="ARBA00022763"/>
    </source>
</evidence>
<reference evidence="7 8" key="1">
    <citation type="submission" date="2011-08" db="EMBL/GenBank/DDBJ databases">
        <title>The Genome Sequence of Eubacteriaceae bacterium CM5.</title>
        <authorList>
            <consortium name="The Broad Institute Genome Sequencing Platform"/>
            <person name="Earl A."/>
            <person name="Ward D."/>
            <person name="Feldgarden M."/>
            <person name="Gevers D."/>
            <person name="Sizova M."/>
            <person name="Hazen A."/>
            <person name="Epstein S."/>
            <person name="Young S.K."/>
            <person name="Zeng Q."/>
            <person name="Gargeya S."/>
            <person name="Fitzgerald M."/>
            <person name="Haas B."/>
            <person name="Abouelleil A."/>
            <person name="Alvarado L."/>
            <person name="Arachchi H.M."/>
            <person name="Berlin A."/>
            <person name="Brown A."/>
            <person name="Chapman S.B."/>
            <person name="Chen Z."/>
            <person name="Dunbar C."/>
            <person name="Freedman E."/>
            <person name="Gearin G."/>
            <person name="Gellesch M."/>
            <person name="Goldberg J."/>
            <person name="Griggs A."/>
            <person name="Gujja S."/>
            <person name="Heiman D."/>
            <person name="Howarth C."/>
            <person name="Larson L."/>
            <person name="Lui A."/>
            <person name="MacDonald P.J.P."/>
            <person name="Montmayeur A."/>
            <person name="Murphy C."/>
            <person name="Neiman D."/>
            <person name="Pearson M."/>
            <person name="Priest M."/>
            <person name="Roberts A."/>
            <person name="Saif S."/>
            <person name="Shea T."/>
            <person name="Shenoy N."/>
            <person name="Sisk P."/>
            <person name="Stolte C."/>
            <person name="Sykes S."/>
            <person name="Wortman J."/>
            <person name="Nusbaum C."/>
            <person name="Birren B."/>
        </authorList>
    </citation>
    <scope>NUCLEOTIDE SEQUENCE [LARGE SCALE GENOMIC DNA]</scope>
    <source>
        <strain evidence="7 8">CM5</strain>
    </source>
</reference>
<dbReference type="InterPro" id="IPR002099">
    <property type="entry name" value="MutL/Mlh/PMS"/>
</dbReference>
<dbReference type="AlphaFoldDB" id="G9XEV9"/>
<dbReference type="NCBIfam" id="TIGR00585">
    <property type="entry name" value="mutl"/>
    <property type="match status" value="1"/>
</dbReference>
<dbReference type="SUPFAM" id="SSF55874">
    <property type="entry name" value="ATPase domain of HSP90 chaperone/DNA topoisomerase II/histidine kinase"/>
    <property type="match status" value="1"/>
</dbReference>
<dbReference type="Gene3D" id="3.30.1540.20">
    <property type="entry name" value="MutL, C-terminal domain, dimerisation subdomain"/>
    <property type="match status" value="1"/>
</dbReference>
<keyword evidence="3 4" id="KW-0234">DNA repair</keyword>
<dbReference type="PANTHER" id="PTHR10073:SF12">
    <property type="entry name" value="DNA MISMATCH REPAIR PROTEIN MLH1"/>
    <property type="match status" value="1"/>
</dbReference>
<dbReference type="GO" id="GO:0140664">
    <property type="term" value="F:ATP-dependent DNA damage sensor activity"/>
    <property type="evidence" value="ECO:0007669"/>
    <property type="project" value="InterPro"/>
</dbReference>
<sequence length="706" mass="81024">MQDNIIKKLDDNIIKLISAGEVIESPCSVVKELVENSIDSGATSIVVEIKNGGKDYIRVTDNGIGIDEQYVLEAFKKHTTSKITTFDDFINITTNGFRGEALASISAVAKICMTTKTSYSNYGMNVVISSDKLLEKTKVGAKDGTTVIVEDLFNDIPARKKFLKTDRAESSKISDFLIRYALANPSIKLKYINNSKQVFQTYGTGKIEDVINIIFAEDYYSGMISLEEPLSEYISVKGVIGNNSLMFSSRKMQYIFINGRIIKDKTITSHIENAYRKYIPSGNFPMFFINIIIKPDMVDVNIHPNKLEVKFADEKTVYNLIENKILSILDNISMIPDIKISKDDEVSKNSEIFSNIISNYEKSKDKKNKDSQKDDKEFMQQSIKIIKKQERDDTFVYELKPQNKTKDILINNEQEKIEVSKYNIYENNHNKIIVAETNDEDNYETKNACKEELKETYDNKTFNNKENEDEISNINILDEKPVLSMPKDIFKNDVKIDLSDNKIKCVDLTLLKYSGRVFDTYIILFDGEDMYMIDQHAAHERVLYERYLKDFYSNAIIIQQLILPQQIGIPVNLVDESVHIIEELEKFGFECDLFGDNIMLLRGIPIHFDENGAKKFVNAVFDVYLEENLSNDIIKDKIATKACKAAIKGNDSTIKDIEVEKLIYDLEHCENKYACPHGRPTITRLSKYEIEKILQKNIIIYEYFNS</sequence>
<dbReference type="HAMAP" id="MF_00149">
    <property type="entry name" value="DNA_mis_repair"/>
    <property type="match status" value="1"/>
</dbReference>
<dbReference type="Gene3D" id="3.30.565.10">
    <property type="entry name" value="Histidine kinase-like ATPase, C-terminal domain"/>
    <property type="match status" value="1"/>
</dbReference>
<dbReference type="SUPFAM" id="SSF54211">
    <property type="entry name" value="Ribosomal protein S5 domain 2-like"/>
    <property type="match status" value="1"/>
</dbReference>
<dbReference type="Pfam" id="PF13589">
    <property type="entry name" value="HATPase_c_3"/>
    <property type="match status" value="1"/>
</dbReference>
<dbReference type="CDD" id="cd16926">
    <property type="entry name" value="HATPase_MutL-MLH-PMS-like"/>
    <property type="match status" value="1"/>
</dbReference>
<dbReference type="InterPro" id="IPR014721">
    <property type="entry name" value="Ribsml_uS5_D2-typ_fold_subgr"/>
</dbReference>
<protein>
    <recommendedName>
        <fullName evidence="4">DNA mismatch repair protein MutL</fullName>
    </recommendedName>
</protein>
<dbReference type="CDD" id="cd00782">
    <property type="entry name" value="MutL_Trans"/>
    <property type="match status" value="1"/>
</dbReference>
<dbReference type="Gene3D" id="3.30.230.10">
    <property type="match status" value="1"/>
</dbReference>
<dbReference type="GO" id="GO:0006298">
    <property type="term" value="P:mismatch repair"/>
    <property type="evidence" value="ECO:0007669"/>
    <property type="project" value="UniProtKB-UniRule"/>
</dbReference>
<dbReference type="InterPro" id="IPR020568">
    <property type="entry name" value="Ribosomal_Su5_D2-typ_SF"/>
</dbReference>
<evidence type="ECO:0000256" key="1">
    <source>
        <dbReference type="ARBA" id="ARBA00006082"/>
    </source>
</evidence>
<name>G9XEV9_9FIRM</name>
<feature type="domain" description="DNA mismatch repair protein S5" evidence="6">
    <location>
        <begin position="211"/>
        <end position="330"/>
    </location>
</feature>
<dbReference type="InterPro" id="IPR037198">
    <property type="entry name" value="MutL_C_sf"/>
</dbReference>
<keyword evidence="2 4" id="KW-0227">DNA damage</keyword>